<dbReference type="KEGG" id="gtt:GUITHDRAFT_159666"/>
<comment type="similarity">
    <text evidence="3">Belongs to the DNA2/NAM7 helicase family.</text>
</comment>
<dbReference type="GO" id="GO:0003723">
    <property type="term" value="F:RNA binding"/>
    <property type="evidence" value="ECO:0007669"/>
    <property type="project" value="InterPro"/>
</dbReference>
<dbReference type="GO" id="GO:0008270">
    <property type="term" value="F:zinc ion binding"/>
    <property type="evidence" value="ECO:0007669"/>
    <property type="project" value="UniProtKB-KW"/>
</dbReference>
<evidence type="ECO:0000256" key="9">
    <source>
        <dbReference type="ARBA" id="ARBA00022806"/>
    </source>
</evidence>
<dbReference type="InterPro" id="IPR040812">
    <property type="entry name" value="UPF1_1B_dom"/>
</dbReference>
<dbReference type="GeneID" id="17302469"/>
<dbReference type="GO" id="GO:0005524">
    <property type="term" value="F:ATP binding"/>
    <property type="evidence" value="ECO:0007669"/>
    <property type="project" value="UniProtKB-KW"/>
</dbReference>
<reference evidence="17" key="2">
    <citation type="submission" date="2012-11" db="EMBL/GenBank/DDBJ databases">
        <authorList>
            <person name="Kuo A."/>
            <person name="Curtis B.A."/>
            <person name="Tanifuji G."/>
            <person name="Burki F."/>
            <person name="Gruber A."/>
            <person name="Irimia M."/>
            <person name="Maruyama S."/>
            <person name="Arias M.C."/>
            <person name="Ball S.G."/>
            <person name="Gile G.H."/>
            <person name="Hirakawa Y."/>
            <person name="Hopkins J.F."/>
            <person name="Rensing S.A."/>
            <person name="Schmutz J."/>
            <person name="Symeonidi A."/>
            <person name="Elias M."/>
            <person name="Eveleigh R.J."/>
            <person name="Herman E.K."/>
            <person name="Klute M.J."/>
            <person name="Nakayama T."/>
            <person name="Obornik M."/>
            <person name="Reyes-Prieto A."/>
            <person name="Armbrust E.V."/>
            <person name="Aves S.J."/>
            <person name="Beiko R.G."/>
            <person name="Coutinho P."/>
            <person name="Dacks J.B."/>
            <person name="Durnford D.G."/>
            <person name="Fast N.M."/>
            <person name="Green B.R."/>
            <person name="Grisdale C."/>
            <person name="Hempe F."/>
            <person name="Henrissat B."/>
            <person name="Hoppner M.P."/>
            <person name="Ishida K.-I."/>
            <person name="Kim E."/>
            <person name="Koreny L."/>
            <person name="Kroth P.G."/>
            <person name="Liu Y."/>
            <person name="Malik S.-B."/>
            <person name="Maier U.G."/>
            <person name="McRose D."/>
            <person name="Mock T."/>
            <person name="Neilson J.A."/>
            <person name="Onodera N.T."/>
            <person name="Poole A.M."/>
            <person name="Pritham E.J."/>
            <person name="Richards T.A."/>
            <person name="Rocap G."/>
            <person name="Roy S.W."/>
            <person name="Sarai C."/>
            <person name="Schaack S."/>
            <person name="Shirato S."/>
            <person name="Slamovits C.H."/>
            <person name="Spencer D.F."/>
            <person name="Suzuki S."/>
            <person name="Worden A.Z."/>
            <person name="Zauner S."/>
            <person name="Barry K."/>
            <person name="Bell C."/>
            <person name="Bharti A.K."/>
            <person name="Crow J.A."/>
            <person name="Grimwood J."/>
            <person name="Kramer R."/>
            <person name="Lindquist E."/>
            <person name="Lucas S."/>
            <person name="Salamov A."/>
            <person name="McFadden G.I."/>
            <person name="Lane C.E."/>
            <person name="Keeling P.J."/>
            <person name="Gray M.W."/>
            <person name="Grigoriev I.V."/>
            <person name="Archibald J.M."/>
        </authorList>
    </citation>
    <scope>NUCLEOTIDE SEQUENCE</scope>
    <source>
        <strain evidence="17">CCMP2712</strain>
    </source>
</reference>
<feature type="region of interest" description="Disordered" evidence="13">
    <location>
        <begin position="1"/>
        <end position="28"/>
    </location>
</feature>
<evidence type="ECO:0000256" key="7">
    <source>
        <dbReference type="ARBA" id="ARBA00022771"/>
    </source>
</evidence>
<dbReference type="GO" id="GO:0000184">
    <property type="term" value="P:nuclear-transcribed mRNA catabolic process, nonsense-mediated decay"/>
    <property type="evidence" value="ECO:0007669"/>
    <property type="project" value="InterPro"/>
</dbReference>
<dbReference type="FunFam" id="3.40.50.300:FF:000097">
    <property type="entry name" value="Regulator of nonsense transcripts 1"/>
    <property type="match status" value="1"/>
</dbReference>
<evidence type="ECO:0000256" key="4">
    <source>
        <dbReference type="ARBA" id="ARBA00022490"/>
    </source>
</evidence>
<dbReference type="HOGENOM" id="CLU_001666_4_1_1"/>
<dbReference type="PaxDb" id="55529-EKX45884"/>
<dbReference type="CDD" id="cd18808">
    <property type="entry name" value="SF1_C_Upf1"/>
    <property type="match status" value="1"/>
</dbReference>
<accession>L1JCN9</accession>
<dbReference type="SUPFAM" id="SSF52540">
    <property type="entry name" value="P-loop containing nucleoside triphosphate hydrolases"/>
    <property type="match status" value="1"/>
</dbReference>
<keyword evidence="7" id="KW-0863">Zinc-finger</keyword>
<dbReference type="InterPro" id="IPR047187">
    <property type="entry name" value="SF1_C_Upf1"/>
</dbReference>
<feature type="compositionally biased region" description="Polar residues" evidence="13">
    <location>
        <begin position="8"/>
        <end position="26"/>
    </location>
</feature>
<evidence type="ECO:0000256" key="11">
    <source>
        <dbReference type="ARBA" id="ARBA00022840"/>
    </source>
</evidence>
<dbReference type="Gene3D" id="6.10.140.1240">
    <property type="match status" value="1"/>
</dbReference>
<evidence type="ECO:0000256" key="8">
    <source>
        <dbReference type="ARBA" id="ARBA00022801"/>
    </source>
</evidence>
<feature type="domain" description="Upf1" evidence="14">
    <location>
        <begin position="113"/>
        <end position="271"/>
    </location>
</feature>
<comment type="subcellular location">
    <subcellularLocation>
        <location evidence="2">Cytoplasm</location>
    </subcellularLocation>
    <subcellularLocation>
        <location evidence="1">Plastid</location>
        <location evidence="1">Chloroplast</location>
    </subcellularLocation>
</comment>
<evidence type="ECO:0000256" key="6">
    <source>
        <dbReference type="ARBA" id="ARBA00022741"/>
    </source>
</evidence>
<sequence>MANPASLPFSQEISQDTTGLSTSQAQEFDASFFDEEEDASQDFKFFEFSHTQGTEADVEFNFNEFAGMSQDSSQPAFSDWAADGSKPSVDGDSEQPYADNRNYQDGNVGTDGSRELPAHACAYCGIHNPSCVVRCIKTGKWFCNSSGNKFSGSCIVNHLVRSKQKEVSLHRDSPLGETVLECYNCGERNVFMLGFIPAKQEQVVVLLCRQCVQAGGMKDSNWDLSLWLPLIDSNKSFLPWLVKPPSQFEQSRARLLTATQLSKLEEVWKNKPDANLEDLDEPGIDDEPTPVPMQFEDAYQYQNIFGPLVKYEADTDKQMKEQQTKEDLVVHWDIGLNNKRIAYFMFAKDEGEIRLMPGDELKLKFNDGLKQWSSIGHVIEKPSSEEVALEIRNGNNAPIEATHGFSVEFVWKSTTYDRMQSAMRTFAVDETSVSGYLYHRLLGHDVEPQPIRCSLPNRFSAPGLPELNHSQVFAVKSVLQQPLSVIQGPPGTGKTVTSACIVYHLSRMGHGQVLVTAPSNVAVDHLTEKIHKTGLKVVRMCAKSREAIGSSVEQLTLHYQVQHLDTSDKAEFRKLQQLKKELGELSTQDEKKYKQLKRATERELLMAADVICTTCVGAGDARLNGFRFTKVLVDECTQATEPECLIPIAMGAKQLVLVGDHCQLGPVVMCKKAAKAGLQQSLFERMVNLGVKPVRLQVQYRMHPILSEFPSNTFYEGTLQNGVTHAERHAHAIDFPWPVASKPMMFYISTGAEELSASGTSYLNRTEASNVEKIVTRFLKGGVVPEQIGIITPYEGQRAYIVQYMSRNGSLRKQLYNELEVASVDAFQGREKDFIILSCVRSNEGKSIGFVNNPRRLNVALTRARYGVVILGNPKVLAKQPLWNNLLCHFKQHECLVEGPLNNLKQSMMQFQKPHKREGGRDPEYDRRAVPYSFDGPPPGLNFAGGSGPPNNRMDFYGGGNMQTQEALSQGSSMYNSQAGMSQFSQQFGDKLSLGMSQDGFDMRSQNMATQNMRGSQSQSQSQSSQGRYY</sequence>
<evidence type="ECO:0000259" key="14">
    <source>
        <dbReference type="PROSITE" id="PS51997"/>
    </source>
</evidence>
<reference evidence="16" key="3">
    <citation type="submission" date="2016-03" db="UniProtKB">
        <authorList>
            <consortium name="EnsemblProtists"/>
        </authorList>
    </citation>
    <scope>IDENTIFICATION</scope>
</reference>
<dbReference type="Gene3D" id="3.40.50.300">
    <property type="entry name" value="P-loop containing nucleotide triphosphate hydrolases"/>
    <property type="match status" value="2"/>
</dbReference>
<dbReference type="InterPro" id="IPR045055">
    <property type="entry name" value="DNA2/NAM7-like"/>
</dbReference>
<evidence type="ECO:0000313" key="15">
    <source>
        <dbReference type="EMBL" id="EKX45884.1"/>
    </source>
</evidence>
<feature type="compositionally biased region" description="Basic and acidic residues" evidence="13">
    <location>
        <begin position="917"/>
        <end position="929"/>
    </location>
</feature>
<evidence type="ECO:0000256" key="1">
    <source>
        <dbReference type="ARBA" id="ARBA00004229"/>
    </source>
</evidence>
<dbReference type="Pfam" id="PF13086">
    <property type="entry name" value="AAA_11"/>
    <property type="match status" value="1"/>
</dbReference>
<evidence type="ECO:0000313" key="17">
    <source>
        <dbReference type="Proteomes" id="UP000011087"/>
    </source>
</evidence>
<reference evidence="15 17" key="1">
    <citation type="journal article" date="2012" name="Nature">
        <title>Algal genomes reveal evolutionary mosaicism and the fate of nucleomorphs.</title>
        <authorList>
            <consortium name="DOE Joint Genome Institute"/>
            <person name="Curtis B.A."/>
            <person name="Tanifuji G."/>
            <person name="Burki F."/>
            <person name="Gruber A."/>
            <person name="Irimia M."/>
            <person name="Maruyama S."/>
            <person name="Arias M.C."/>
            <person name="Ball S.G."/>
            <person name="Gile G.H."/>
            <person name="Hirakawa Y."/>
            <person name="Hopkins J.F."/>
            <person name="Kuo A."/>
            <person name="Rensing S.A."/>
            <person name="Schmutz J."/>
            <person name="Symeonidi A."/>
            <person name="Elias M."/>
            <person name="Eveleigh R.J."/>
            <person name="Herman E.K."/>
            <person name="Klute M.J."/>
            <person name="Nakayama T."/>
            <person name="Obornik M."/>
            <person name="Reyes-Prieto A."/>
            <person name="Armbrust E.V."/>
            <person name="Aves S.J."/>
            <person name="Beiko R.G."/>
            <person name="Coutinho P."/>
            <person name="Dacks J.B."/>
            <person name="Durnford D.G."/>
            <person name="Fast N.M."/>
            <person name="Green B.R."/>
            <person name="Grisdale C.J."/>
            <person name="Hempel F."/>
            <person name="Henrissat B."/>
            <person name="Hoppner M.P."/>
            <person name="Ishida K."/>
            <person name="Kim E."/>
            <person name="Koreny L."/>
            <person name="Kroth P.G."/>
            <person name="Liu Y."/>
            <person name="Malik S.B."/>
            <person name="Maier U.G."/>
            <person name="McRose D."/>
            <person name="Mock T."/>
            <person name="Neilson J.A."/>
            <person name="Onodera N.T."/>
            <person name="Poole A.M."/>
            <person name="Pritham E.J."/>
            <person name="Richards T.A."/>
            <person name="Rocap G."/>
            <person name="Roy S.W."/>
            <person name="Sarai C."/>
            <person name="Schaack S."/>
            <person name="Shirato S."/>
            <person name="Slamovits C.H."/>
            <person name="Spencer D.F."/>
            <person name="Suzuki S."/>
            <person name="Worden A.Z."/>
            <person name="Zauner S."/>
            <person name="Barry K."/>
            <person name="Bell C."/>
            <person name="Bharti A.K."/>
            <person name="Crow J.A."/>
            <person name="Grimwood J."/>
            <person name="Kramer R."/>
            <person name="Lindquist E."/>
            <person name="Lucas S."/>
            <person name="Salamov A."/>
            <person name="McFadden G.I."/>
            <person name="Lane C.E."/>
            <person name="Keeling P.J."/>
            <person name="Gray M.W."/>
            <person name="Grigoriev I.V."/>
            <person name="Archibald J.M."/>
        </authorList>
    </citation>
    <scope>NUCLEOTIDE SEQUENCE</scope>
    <source>
        <strain evidence="15 17">CCMP2712</strain>
    </source>
</reference>
<dbReference type="InterPro" id="IPR027417">
    <property type="entry name" value="P-loop_NTPase"/>
</dbReference>
<gene>
    <name evidence="15" type="ORF">GUITHDRAFT_159666</name>
</gene>
<dbReference type="CDD" id="cd21400">
    <property type="entry name" value="ZBD_UPF1-like"/>
    <property type="match status" value="1"/>
</dbReference>
<dbReference type="InterPro" id="IPR041679">
    <property type="entry name" value="DNA2/NAM7-like_C"/>
</dbReference>
<dbReference type="InterPro" id="IPR041677">
    <property type="entry name" value="DNA2/NAM7_AAA_11"/>
</dbReference>
<evidence type="ECO:0000256" key="2">
    <source>
        <dbReference type="ARBA" id="ARBA00004496"/>
    </source>
</evidence>
<dbReference type="EMBL" id="JH992997">
    <property type="protein sequence ID" value="EKX45884.1"/>
    <property type="molecule type" value="Genomic_DNA"/>
</dbReference>
<keyword evidence="8" id="KW-0378">Hydrolase</keyword>
<dbReference type="OrthoDB" id="6513042at2759"/>
<dbReference type="GO" id="GO:0003724">
    <property type="term" value="F:RNA helicase activity"/>
    <property type="evidence" value="ECO:0007669"/>
    <property type="project" value="InterPro"/>
</dbReference>
<proteinExistence type="inferred from homology"/>
<keyword evidence="6" id="KW-0547">Nucleotide-binding</keyword>
<dbReference type="Gene3D" id="2.40.30.230">
    <property type="match status" value="1"/>
</dbReference>
<feature type="region of interest" description="Disordered" evidence="13">
    <location>
        <begin position="992"/>
        <end position="1030"/>
    </location>
</feature>
<evidence type="ECO:0000256" key="3">
    <source>
        <dbReference type="ARBA" id="ARBA00007913"/>
    </source>
</evidence>
<dbReference type="Pfam" id="PF18141">
    <property type="entry name" value="UPF1_1B_dom"/>
    <property type="match status" value="1"/>
</dbReference>
<dbReference type="AlphaFoldDB" id="L1JCN9"/>
<comment type="caution">
    <text evidence="12">Lacks conserved residue(s) required for the propagation of feature annotation.</text>
</comment>
<dbReference type="RefSeq" id="XP_005832864.1">
    <property type="nucleotide sequence ID" value="XM_005832807.1"/>
</dbReference>
<dbReference type="eggNOG" id="KOG1802">
    <property type="taxonomic scope" value="Eukaryota"/>
</dbReference>
<dbReference type="InterPro" id="IPR018999">
    <property type="entry name" value="UPF1_CH/ZBD"/>
</dbReference>
<dbReference type="Pfam" id="PF13087">
    <property type="entry name" value="AAA_12"/>
    <property type="match status" value="1"/>
</dbReference>
<dbReference type="Proteomes" id="UP000011087">
    <property type="component" value="Unassembled WGS sequence"/>
</dbReference>
<feature type="compositionally biased region" description="Low complexity" evidence="13">
    <location>
        <begin position="1016"/>
        <end position="1030"/>
    </location>
</feature>
<keyword evidence="10" id="KW-0862">Zinc</keyword>
<protein>
    <recommendedName>
        <fullName evidence="14">Upf1 domain-containing protein</fullName>
    </recommendedName>
</protein>
<dbReference type="GO" id="GO:0009507">
    <property type="term" value="C:chloroplast"/>
    <property type="evidence" value="ECO:0007669"/>
    <property type="project" value="UniProtKB-SubCell"/>
</dbReference>
<feature type="region of interest" description="Disordered" evidence="13">
    <location>
        <begin position="69"/>
        <end position="109"/>
    </location>
</feature>
<dbReference type="PANTHER" id="PTHR10887:SF364">
    <property type="entry name" value="REGULATOR OF NONSENSE TRANSCRIPTS 1"/>
    <property type="match status" value="1"/>
</dbReference>
<keyword evidence="5" id="KW-0479">Metal-binding</keyword>
<keyword evidence="17" id="KW-1185">Reference proteome</keyword>
<dbReference type="GO" id="GO:0016787">
    <property type="term" value="F:hydrolase activity"/>
    <property type="evidence" value="ECO:0007669"/>
    <property type="project" value="UniProtKB-KW"/>
</dbReference>
<dbReference type="CDD" id="cd18039">
    <property type="entry name" value="DEXXQc_UPF1"/>
    <property type="match status" value="1"/>
</dbReference>
<evidence type="ECO:0000256" key="10">
    <source>
        <dbReference type="ARBA" id="ARBA00022833"/>
    </source>
</evidence>
<keyword evidence="9" id="KW-0347">Helicase</keyword>
<organism evidence="15">
    <name type="scientific">Guillardia theta (strain CCMP2712)</name>
    <name type="common">Cryptophyte</name>
    <dbReference type="NCBI Taxonomy" id="905079"/>
    <lineage>
        <taxon>Eukaryota</taxon>
        <taxon>Cryptophyceae</taxon>
        <taxon>Pyrenomonadales</taxon>
        <taxon>Geminigeraceae</taxon>
        <taxon>Guillardia</taxon>
    </lineage>
</organism>
<evidence type="ECO:0000256" key="5">
    <source>
        <dbReference type="ARBA" id="ARBA00022723"/>
    </source>
</evidence>
<name>L1JCN9_GUITC</name>
<dbReference type="STRING" id="905079.L1JCN9"/>
<evidence type="ECO:0000256" key="12">
    <source>
        <dbReference type="PROSITE-ProRule" id="PRU01341"/>
    </source>
</evidence>
<dbReference type="PROSITE" id="PS51997">
    <property type="entry name" value="UPF1_CH_RICH"/>
    <property type="match status" value="1"/>
</dbReference>
<dbReference type="Pfam" id="PF09416">
    <property type="entry name" value="UPF1_Zn_bind"/>
    <property type="match status" value="1"/>
</dbReference>
<evidence type="ECO:0000313" key="16">
    <source>
        <dbReference type="EnsemblProtists" id="EKX45884"/>
    </source>
</evidence>
<dbReference type="EnsemblProtists" id="EKX45884">
    <property type="protein sequence ID" value="EKX45884"/>
    <property type="gene ID" value="GUITHDRAFT_159666"/>
</dbReference>
<feature type="compositionally biased region" description="Polar residues" evidence="13">
    <location>
        <begin position="1004"/>
        <end position="1015"/>
    </location>
</feature>
<keyword evidence="4" id="KW-0963">Cytoplasm</keyword>
<feature type="region of interest" description="Disordered" evidence="13">
    <location>
        <begin position="910"/>
        <end position="963"/>
    </location>
</feature>
<dbReference type="CDD" id="cd21407">
    <property type="entry name" value="1B_UPF1-like"/>
    <property type="match status" value="1"/>
</dbReference>
<dbReference type="PANTHER" id="PTHR10887">
    <property type="entry name" value="DNA2/NAM7 HELICASE FAMILY"/>
    <property type="match status" value="1"/>
</dbReference>
<keyword evidence="11" id="KW-0067">ATP-binding</keyword>
<dbReference type="OMA" id="LEFNTHG"/>
<evidence type="ECO:0000256" key="13">
    <source>
        <dbReference type="SAM" id="MobiDB-lite"/>
    </source>
</evidence>